<keyword evidence="2" id="KW-1185">Reference proteome</keyword>
<evidence type="ECO:0000313" key="1">
    <source>
        <dbReference type="EMBL" id="GAA4182602.1"/>
    </source>
</evidence>
<accession>A0ABP8AEI7</accession>
<evidence type="ECO:0000313" key="2">
    <source>
        <dbReference type="Proteomes" id="UP001501251"/>
    </source>
</evidence>
<reference evidence="2" key="1">
    <citation type="journal article" date="2019" name="Int. J. Syst. Evol. Microbiol.">
        <title>The Global Catalogue of Microorganisms (GCM) 10K type strain sequencing project: providing services to taxonomists for standard genome sequencing and annotation.</title>
        <authorList>
            <consortium name="The Broad Institute Genomics Platform"/>
            <consortium name="The Broad Institute Genome Sequencing Center for Infectious Disease"/>
            <person name="Wu L."/>
            <person name="Ma J."/>
        </authorList>
    </citation>
    <scope>NUCLEOTIDE SEQUENCE [LARGE SCALE GENOMIC DNA]</scope>
    <source>
        <strain evidence="2">JCM 17388</strain>
    </source>
</reference>
<dbReference type="RefSeq" id="WP_344915146.1">
    <property type="nucleotide sequence ID" value="NZ_BAABAQ010000001.1"/>
</dbReference>
<gene>
    <name evidence="1" type="ORF">GCM10022252_08760</name>
</gene>
<dbReference type="EMBL" id="BAABAQ010000001">
    <property type="protein sequence ID" value="GAA4182602.1"/>
    <property type="molecule type" value="Genomic_DNA"/>
</dbReference>
<sequence>MIPPYGTPASDRLNAAVRRPGAIAALQHLRTELHAHRIYPAIAYDEGMPRLIIGADTLNVWADREGMFFCWGTVHLGEPADHAPADDLPQVAHRIAEQLGEHYTEPESPR</sequence>
<organism evidence="1 2">
    <name type="scientific">Streptosporangium oxazolinicum</name>
    <dbReference type="NCBI Taxonomy" id="909287"/>
    <lineage>
        <taxon>Bacteria</taxon>
        <taxon>Bacillati</taxon>
        <taxon>Actinomycetota</taxon>
        <taxon>Actinomycetes</taxon>
        <taxon>Streptosporangiales</taxon>
        <taxon>Streptosporangiaceae</taxon>
        <taxon>Streptosporangium</taxon>
    </lineage>
</organism>
<name>A0ABP8AEI7_9ACTN</name>
<protein>
    <submittedName>
        <fullName evidence="1">Uncharacterized protein</fullName>
    </submittedName>
</protein>
<proteinExistence type="predicted"/>
<dbReference type="Proteomes" id="UP001501251">
    <property type="component" value="Unassembled WGS sequence"/>
</dbReference>
<comment type="caution">
    <text evidence="1">The sequence shown here is derived from an EMBL/GenBank/DDBJ whole genome shotgun (WGS) entry which is preliminary data.</text>
</comment>